<keyword evidence="1" id="KW-0472">Membrane</keyword>
<sequence>MVQASIVLGWIGLIIYAIIFVTFQKMLKHKEHSLLHLLMAFMYSAWLPLPIVLYQLLDFEALLVGTIFGYAYLIIMILSMSLQTSHIIHILKQDESIEWEERAEWMMETLSGTTEGLANLLKSIWALFLAMAFWQIDQPIMAFSLLLFVLMGVYVLLLLIRSNTYKQINILKKIKGNPIVFNIENIIFFTILMVYLTIQ</sequence>
<organism evidence="2 3">
    <name type="scientific">Piscibacillus halophilus</name>
    <dbReference type="NCBI Taxonomy" id="571933"/>
    <lineage>
        <taxon>Bacteria</taxon>
        <taxon>Bacillati</taxon>
        <taxon>Bacillota</taxon>
        <taxon>Bacilli</taxon>
        <taxon>Bacillales</taxon>
        <taxon>Bacillaceae</taxon>
        <taxon>Piscibacillus</taxon>
    </lineage>
</organism>
<accession>A0A1H9J1R4</accession>
<feature type="transmembrane region" description="Helical" evidence="1">
    <location>
        <begin position="62"/>
        <end position="82"/>
    </location>
</feature>
<feature type="transmembrane region" description="Helical" evidence="1">
    <location>
        <begin position="179"/>
        <end position="198"/>
    </location>
</feature>
<name>A0A1H9J1R4_9BACI</name>
<feature type="transmembrane region" description="Helical" evidence="1">
    <location>
        <begin position="35"/>
        <end position="56"/>
    </location>
</feature>
<dbReference type="Proteomes" id="UP000199427">
    <property type="component" value="Unassembled WGS sequence"/>
</dbReference>
<evidence type="ECO:0000256" key="1">
    <source>
        <dbReference type="SAM" id="Phobius"/>
    </source>
</evidence>
<feature type="transmembrane region" description="Helical" evidence="1">
    <location>
        <begin position="6"/>
        <end position="23"/>
    </location>
</feature>
<dbReference type="OrthoDB" id="2943482at2"/>
<protein>
    <submittedName>
        <fullName evidence="2">Uncharacterized protein</fullName>
    </submittedName>
</protein>
<keyword evidence="1" id="KW-0812">Transmembrane</keyword>
<gene>
    <name evidence="2" type="ORF">SAMN05216362_12812</name>
</gene>
<keyword evidence="1" id="KW-1133">Transmembrane helix</keyword>
<dbReference type="AlphaFoldDB" id="A0A1H9J1R4"/>
<dbReference type="STRING" id="571933.SAMN05216362_12812"/>
<proteinExistence type="predicted"/>
<dbReference type="EMBL" id="FOES01000028">
    <property type="protein sequence ID" value="SEQ80565.1"/>
    <property type="molecule type" value="Genomic_DNA"/>
</dbReference>
<dbReference type="RefSeq" id="WP_091774373.1">
    <property type="nucleotide sequence ID" value="NZ_FOES01000028.1"/>
</dbReference>
<evidence type="ECO:0000313" key="3">
    <source>
        <dbReference type="Proteomes" id="UP000199427"/>
    </source>
</evidence>
<evidence type="ECO:0000313" key="2">
    <source>
        <dbReference type="EMBL" id="SEQ80565.1"/>
    </source>
</evidence>
<reference evidence="2 3" key="1">
    <citation type="submission" date="2016-10" db="EMBL/GenBank/DDBJ databases">
        <authorList>
            <person name="de Groot N.N."/>
        </authorList>
    </citation>
    <scope>NUCLEOTIDE SEQUENCE [LARGE SCALE GENOMIC DNA]</scope>
    <source>
        <strain evidence="2 3">DSM 21633</strain>
    </source>
</reference>
<feature type="transmembrane region" description="Helical" evidence="1">
    <location>
        <begin position="140"/>
        <end position="159"/>
    </location>
</feature>
<keyword evidence="3" id="KW-1185">Reference proteome</keyword>
<feature type="transmembrane region" description="Helical" evidence="1">
    <location>
        <begin position="116"/>
        <end position="134"/>
    </location>
</feature>